<feature type="region of interest" description="Disordered" evidence="1">
    <location>
        <begin position="73"/>
        <end position="96"/>
    </location>
</feature>
<evidence type="ECO:0000313" key="3">
    <source>
        <dbReference type="Proteomes" id="UP000752696"/>
    </source>
</evidence>
<protein>
    <submittedName>
        <fullName evidence="2">Uncharacterized protein</fullName>
    </submittedName>
</protein>
<dbReference type="EMBL" id="CAJDYZ010007372">
    <property type="protein sequence ID" value="CAD1474234.1"/>
    <property type="molecule type" value="Genomic_DNA"/>
</dbReference>
<dbReference type="AlphaFoldDB" id="A0A6V7H3P4"/>
<evidence type="ECO:0000313" key="2">
    <source>
        <dbReference type="EMBL" id="CAD1474234.1"/>
    </source>
</evidence>
<dbReference type="Proteomes" id="UP000752696">
    <property type="component" value="Unassembled WGS sequence"/>
</dbReference>
<gene>
    <name evidence="2" type="ORF">MHI_LOCUS456238</name>
</gene>
<name>A0A6V7H3P4_9HYME</name>
<keyword evidence="3" id="KW-1185">Reference proteome</keyword>
<comment type="caution">
    <text evidence="2">The sequence shown here is derived from an EMBL/GenBank/DDBJ whole genome shotgun (WGS) entry which is preliminary data.</text>
</comment>
<accession>A0A6V7H3P4</accession>
<feature type="compositionally biased region" description="Basic and acidic residues" evidence="1">
    <location>
        <begin position="73"/>
        <end position="89"/>
    </location>
</feature>
<organism evidence="2 3">
    <name type="scientific">Heterotrigona itama</name>
    <dbReference type="NCBI Taxonomy" id="395501"/>
    <lineage>
        <taxon>Eukaryota</taxon>
        <taxon>Metazoa</taxon>
        <taxon>Ecdysozoa</taxon>
        <taxon>Arthropoda</taxon>
        <taxon>Hexapoda</taxon>
        <taxon>Insecta</taxon>
        <taxon>Pterygota</taxon>
        <taxon>Neoptera</taxon>
        <taxon>Endopterygota</taxon>
        <taxon>Hymenoptera</taxon>
        <taxon>Apocrita</taxon>
        <taxon>Aculeata</taxon>
        <taxon>Apoidea</taxon>
        <taxon>Anthophila</taxon>
        <taxon>Apidae</taxon>
        <taxon>Heterotrigona</taxon>
    </lineage>
</organism>
<sequence length="115" mass="12837">MQIVAVVSLIPGKFRADRPAPDLSSRLDPGQSVQKISVIITNRCWDTLYVIVQCVIDLKKKKTEGMEDDIKRESIKKGIPEGGSRKWRDVSPAGRPAASRYSRVVRCEFIGIPGR</sequence>
<evidence type="ECO:0000256" key="1">
    <source>
        <dbReference type="SAM" id="MobiDB-lite"/>
    </source>
</evidence>
<proteinExistence type="predicted"/>
<reference evidence="2" key="1">
    <citation type="submission" date="2020-07" db="EMBL/GenBank/DDBJ databases">
        <authorList>
            <person name="Nazaruddin N."/>
        </authorList>
    </citation>
    <scope>NUCLEOTIDE SEQUENCE</scope>
</reference>